<dbReference type="GO" id="GO:0006950">
    <property type="term" value="P:response to stress"/>
    <property type="evidence" value="ECO:0007669"/>
    <property type="project" value="UniProtKB-ARBA"/>
</dbReference>
<comment type="cofactor">
    <cofactor evidence="1">
        <name>Mg(2+)</name>
        <dbReference type="ChEBI" id="CHEBI:18420"/>
    </cofactor>
</comment>
<comment type="similarity">
    <text evidence="2">Belongs to the AAA ATPase family. BCS1 subfamily.</text>
</comment>
<dbReference type="AlphaFoldDB" id="A0AAD5Z3H8"/>
<dbReference type="InterPro" id="IPR003593">
    <property type="entry name" value="AAA+_ATPase"/>
</dbReference>
<dbReference type="GO" id="GO:0016887">
    <property type="term" value="F:ATP hydrolysis activity"/>
    <property type="evidence" value="ECO:0007669"/>
    <property type="project" value="InterPro"/>
</dbReference>
<dbReference type="InterPro" id="IPR058017">
    <property type="entry name" value="At3g28540-like_C"/>
</dbReference>
<feature type="transmembrane region" description="Helical" evidence="5">
    <location>
        <begin position="20"/>
        <end position="40"/>
    </location>
</feature>
<evidence type="ECO:0000313" key="8">
    <source>
        <dbReference type="Proteomes" id="UP001210211"/>
    </source>
</evidence>
<evidence type="ECO:0000256" key="2">
    <source>
        <dbReference type="ARBA" id="ARBA00007448"/>
    </source>
</evidence>
<comment type="caution">
    <text evidence="7">The sequence shown here is derived from an EMBL/GenBank/DDBJ whole genome shotgun (WGS) entry which is preliminary data.</text>
</comment>
<dbReference type="InterPro" id="IPR003959">
    <property type="entry name" value="ATPase_AAA_core"/>
</dbReference>
<keyword evidence="3" id="KW-0460">Magnesium</keyword>
<accession>A0AAD5Z3H8</accession>
<dbReference type="Pfam" id="PF25568">
    <property type="entry name" value="AAA_lid_At3g28540"/>
    <property type="match status" value="1"/>
</dbReference>
<feature type="domain" description="AAA+ ATPase" evidence="6">
    <location>
        <begin position="254"/>
        <end position="394"/>
    </location>
</feature>
<organism evidence="7 8">
    <name type="scientific">Rhynchospora tenuis</name>
    <dbReference type="NCBI Taxonomy" id="198213"/>
    <lineage>
        <taxon>Eukaryota</taxon>
        <taxon>Viridiplantae</taxon>
        <taxon>Streptophyta</taxon>
        <taxon>Embryophyta</taxon>
        <taxon>Tracheophyta</taxon>
        <taxon>Spermatophyta</taxon>
        <taxon>Magnoliopsida</taxon>
        <taxon>Liliopsida</taxon>
        <taxon>Poales</taxon>
        <taxon>Cyperaceae</taxon>
        <taxon>Cyperoideae</taxon>
        <taxon>Rhynchosporeae</taxon>
        <taxon>Rhynchospora</taxon>
    </lineage>
</organism>
<evidence type="ECO:0000313" key="7">
    <source>
        <dbReference type="EMBL" id="KAJ3685974.1"/>
    </source>
</evidence>
<evidence type="ECO:0000256" key="3">
    <source>
        <dbReference type="ARBA" id="ARBA00022842"/>
    </source>
</evidence>
<dbReference type="Pfam" id="PF00004">
    <property type="entry name" value="AAA"/>
    <property type="match status" value="1"/>
</dbReference>
<dbReference type="EMBL" id="JAMRDG010000002">
    <property type="protein sequence ID" value="KAJ3685974.1"/>
    <property type="molecule type" value="Genomic_DNA"/>
</dbReference>
<dbReference type="InterPro" id="IPR027417">
    <property type="entry name" value="P-loop_NTPase"/>
</dbReference>
<proteinExistence type="inferred from homology"/>
<dbReference type="InterPro" id="IPR050747">
    <property type="entry name" value="Mitochondrial_chaperone_BCS1"/>
</dbReference>
<keyword evidence="5" id="KW-0472">Membrane</keyword>
<dbReference type="PANTHER" id="PTHR23070">
    <property type="entry name" value="BCS1 AAA-TYPE ATPASE"/>
    <property type="match status" value="1"/>
</dbReference>
<dbReference type="SMART" id="SM00382">
    <property type="entry name" value="AAA"/>
    <property type="match status" value="1"/>
</dbReference>
<dbReference type="Gene3D" id="3.40.50.300">
    <property type="entry name" value="P-loop containing nucleotide triphosphate hydrolases"/>
    <property type="match status" value="1"/>
</dbReference>
<name>A0AAD5Z3H8_9POAL</name>
<sequence>MTSSATSDVTTTLSNFVTNALIISAATYDTAFAIIFYQFVFASVKDRMFSAFNGLLSRLSTTYHCNRRIRWFSPNRMYKAAESYLASVVVSGASTARRLCVTVPYDDDDNAEVRSEAVQVAVDTGEEVVDFYQGTEFLWRVAIRESSRRSGFGKSGQYFYNHGGPTEVKYFELTFHERYREFAIKSYIPYILERAKTIRLWTNNEDAMWKPAKLRQLATLNTLAMNDEKKKALIDDLSQFVQKKEYYNRIGKAWKRRYVLFGPPRTGKSTLIAAMANFLRFDIYNLELTKVTSNDNLRSLLINTTNRSILVIEDIKCSVELQEGEKEKPTVEGSPNDGESKVTLSGLLNFVDGLWSDCGDERIIIITAKYNEMFDPALLRPGRMDMLIHMGYCDSSGFRVLASYYHSLTNHPLFSMIGQLIEMVSTITTAEVAEALMRSDDAEIALKGLMDLLTERYIGYDEMVYKAIWELKKEWGTRLLE</sequence>
<dbReference type="GO" id="GO:0005524">
    <property type="term" value="F:ATP binding"/>
    <property type="evidence" value="ECO:0007669"/>
    <property type="project" value="InterPro"/>
</dbReference>
<dbReference type="InterPro" id="IPR025753">
    <property type="entry name" value="AAA_N_dom"/>
</dbReference>
<reference evidence="7 8" key="1">
    <citation type="journal article" date="2022" name="Cell">
        <title>Repeat-based holocentromeres influence genome architecture and karyotype evolution.</title>
        <authorList>
            <person name="Hofstatter P.G."/>
            <person name="Thangavel G."/>
            <person name="Lux T."/>
            <person name="Neumann P."/>
            <person name="Vondrak T."/>
            <person name="Novak P."/>
            <person name="Zhang M."/>
            <person name="Costa L."/>
            <person name="Castellani M."/>
            <person name="Scott A."/>
            <person name="Toegelov H."/>
            <person name="Fuchs J."/>
            <person name="Mata-Sucre Y."/>
            <person name="Dias Y."/>
            <person name="Vanzela A.L.L."/>
            <person name="Huettel B."/>
            <person name="Almeida C.C.S."/>
            <person name="Simkova H."/>
            <person name="Souza G."/>
            <person name="Pedrosa-Harand A."/>
            <person name="Macas J."/>
            <person name="Mayer K.F.X."/>
            <person name="Houben A."/>
            <person name="Marques A."/>
        </authorList>
    </citation>
    <scope>NUCLEOTIDE SEQUENCE [LARGE SCALE GENOMIC DNA]</scope>
    <source>
        <strain evidence="7">RhyTen1mFocal</strain>
    </source>
</reference>
<dbReference type="SUPFAM" id="SSF52540">
    <property type="entry name" value="P-loop containing nucleoside triphosphate hydrolases"/>
    <property type="match status" value="1"/>
</dbReference>
<keyword evidence="5" id="KW-1133">Transmembrane helix</keyword>
<keyword evidence="8" id="KW-1185">Reference proteome</keyword>
<dbReference type="Gene3D" id="6.10.280.40">
    <property type="match status" value="1"/>
</dbReference>
<evidence type="ECO:0000256" key="5">
    <source>
        <dbReference type="SAM" id="Phobius"/>
    </source>
</evidence>
<dbReference type="Pfam" id="PF14363">
    <property type="entry name" value="AAA_assoc"/>
    <property type="match status" value="1"/>
</dbReference>
<comment type="catalytic activity">
    <reaction evidence="4">
        <text>ATP + H2O = ADP + phosphate + H(+)</text>
        <dbReference type="Rhea" id="RHEA:13065"/>
        <dbReference type="ChEBI" id="CHEBI:15377"/>
        <dbReference type="ChEBI" id="CHEBI:15378"/>
        <dbReference type="ChEBI" id="CHEBI:30616"/>
        <dbReference type="ChEBI" id="CHEBI:43474"/>
        <dbReference type="ChEBI" id="CHEBI:456216"/>
    </reaction>
</comment>
<protein>
    <recommendedName>
        <fullName evidence="6">AAA+ ATPase domain-containing protein</fullName>
    </recommendedName>
</protein>
<evidence type="ECO:0000256" key="1">
    <source>
        <dbReference type="ARBA" id="ARBA00001946"/>
    </source>
</evidence>
<evidence type="ECO:0000256" key="4">
    <source>
        <dbReference type="ARBA" id="ARBA00049360"/>
    </source>
</evidence>
<dbReference type="Proteomes" id="UP001210211">
    <property type="component" value="Unassembled WGS sequence"/>
</dbReference>
<keyword evidence="5" id="KW-0812">Transmembrane</keyword>
<evidence type="ECO:0000259" key="6">
    <source>
        <dbReference type="SMART" id="SM00382"/>
    </source>
</evidence>
<gene>
    <name evidence="7" type="ORF">LUZ61_015138</name>
</gene>